<feature type="compositionally biased region" description="Low complexity" evidence="2">
    <location>
        <begin position="453"/>
        <end position="468"/>
    </location>
</feature>
<keyword evidence="4" id="KW-1185">Reference proteome</keyword>
<organism evidence="3 4">
    <name type="scientific">Prymnesium parvum</name>
    <name type="common">Toxic golden alga</name>
    <dbReference type="NCBI Taxonomy" id="97485"/>
    <lineage>
        <taxon>Eukaryota</taxon>
        <taxon>Haptista</taxon>
        <taxon>Haptophyta</taxon>
        <taxon>Prymnesiophyceae</taxon>
        <taxon>Prymnesiales</taxon>
        <taxon>Prymnesiaceae</taxon>
        <taxon>Prymnesium</taxon>
    </lineage>
</organism>
<evidence type="ECO:0008006" key="5">
    <source>
        <dbReference type="Google" id="ProtNLM"/>
    </source>
</evidence>
<dbReference type="AlphaFoldDB" id="A0AB34JH40"/>
<name>A0AB34JH40_PRYPA</name>
<keyword evidence="1" id="KW-0175">Coiled coil</keyword>
<feature type="compositionally biased region" description="Acidic residues" evidence="2">
    <location>
        <begin position="131"/>
        <end position="144"/>
    </location>
</feature>
<feature type="compositionally biased region" description="Polar residues" evidence="2">
    <location>
        <begin position="357"/>
        <end position="369"/>
    </location>
</feature>
<feature type="compositionally biased region" description="Pro residues" evidence="2">
    <location>
        <begin position="443"/>
        <end position="452"/>
    </location>
</feature>
<protein>
    <recommendedName>
        <fullName evidence="5">Spindle and centriole-associated protein 1</fullName>
    </recommendedName>
</protein>
<feature type="compositionally biased region" description="Basic and acidic residues" evidence="2">
    <location>
        <begin position="68"/>
        <end position="77"/>
    </location>
</feature>
<feature type="compositionally biased region" description="Basic and acidic residues" evidence="2">
    <location>
        <begin position="39"/>
        <end position="50"/>
    </location>
</feature>
<evidence type="ECO:0000256" key="2">
    <source>
        <dbReference type="SAM" id="MobiDB-lite"/>
    </source>
</evidence>
<evidence type="ECO:0000313" key="4">
    <source>
        <dbReference type="Proteomes" id="UP001515480"/>
    </source>
</evidence>
<feature type="region of interest" description="Disordered" evidence="2">
    <location>
        <begin position="18"/>
        <end position="77"/>
    </location>
</feature>
<gene>
    <name evidence="3" type="ORF">AB1Y20_022424</name>
</gene>
<dbReference type="EMBL" id="JBGBPQ010000008">
    <property type="protein sequence ID" value="KAL1520863.1"/>
    <property type="molecule type" value="Genomic_DNA"/>
</dbReference>
<feature type="coiled-coil region" evidence="1">
    <location>
        <begin position="286"/>
        <end position="313"/>
    </location>
</feature>
<feature type="region of interest" description="Disordered" evidence="2">
    <location>
        <begin position="350"/>
        <end position="382"/>
    </location>
</feature>
<proteinExistence type="predicted"/>
<evidence type="ECO:0000313" key="3">
    <source>
        <dbReference type="EMBL" id="KAL1520863.1"/>
    </source>
</evidence>
<comment type="caution">
    <text evidence="3">The sequence shown here is derived from an EMBL/GenBank/DDBJ whole genome shotgun (WGS) entry which is preliminary data.</text>
</comment>
<feature type="compositionally biased region" description="Pro residues" evidence="2">
    <location>
        <begin position="169"/>
        <end position="187"/>
    </location>
</feature>
<reference evidence="3 4" key="1">
    <citation type="journal article" date="2024" name="Science">
        <title>Giant polyketide synthase enzymes in the biosynthesis of giant marine polyether toxins.</title>
        <authorList>
            <person name="Fallon T.R."/>
            <person name="Shende V.V."/>
            <person name="Wierzbicki I.H."/>
            <person name="Pendleton A.L."/>
            <person name="Watervoot N.F."/>
            <person name="Auber R.P."/>
            <person name="Gonzalez D.J."/>
            <person name="Wisecaver J.H."/>
            <person name="Moore B.S."/>
        </authorList>
    </citation>
    <scope>NUCLEOTIDE SEQUENCE [LARGE SCALE GENOMIC DNA]</scope>
    <source>
        <strain evidence="3 4">12B1</strain>
    </source>
</reference>
<feature type="compositionally biased region" description="Pro residues" evidence="2">
    <location>
        <begin position="510"/>
        <end position="526"/>
    </location>
</feature>
<feature type="compositionally biased region" description="Basic and acidic residues" evidence="2">
    <location>
        <begin position="18"/>
        <end position="32"/>
    </location>
</feature>
<feature type="compositionally biased region" description="Polar residues" evidence="2">
    <location>
        <begin position="415"/>
        <end position="426"/>
    </location>
</feature>
<sequence length="642" mass="68617">MAPRRPWDSSIHDLSIHKASRREREARRERYRSPNAETAKAELARRREQLAARGSFDGTLLELSRSGGRHDDDPTKNALRELDQVEAELRILASDSAAPRSAPFEVRATFSSLPDVREEAYAHPARSEVGDTPDEPPSEDEESPAVDLNSEIALFRRRSSPPHADAQPPCAPPPPQQAQHPAPPPQKALPLRPAWGSRVPHTVKLPKAPPPDAIREPGTTDGLGLARLQKACAKMECSINSYEQRRGGGGGSASSSPPTNFSGCNAKMLELLTRLMGHLHRADAELTESQKLRSALEGELREAREALASQQARHDEEVAAVRVDLAEVRSLHGAELRALTGRIAGLEAARKADANRRQPQPSSNSRATSPTPPTDMPPLAFSPALSPSHVAYPVADGSPSAMPSLFYRKPRASSPAPTFTGAPTTNSQPTAPPQHPHSASPPSAWPTAPPQHPHSASPPSAWPTAPTQHPHTASAPYAWPTASPKHHQTASPTATPQHPHTALASVPSSQPRPPSPPPPPPPPPFAQPLSISATHATPLGADGAAVASFFSQLEEETPNSVRSQHVLQAYHDEVLASRHAGARRPAHVKDMGSAPRTSGGGKTSSRVVRSITPTQLFVHSHHGGDEASPEPRTALRVLAMSK</sequence>
<feature type="region of interest" description="Disordered" evidence="2">
    <location>
        <begin position="403"/>
        <end position="539"/>
    </location>
</feature>
<accession>A0AB34JH40</accession>
<feature type="region of interest" description="Disordered" evidence="2">
    <location>
        <begin position="94"/>
        <end position="221"/>
    </location>
</feature>
<feature type="region of interest" description="Disordered" evidence="2">
    <location>
        <begin position="576"/>
        <end position="607"/>
    </location>
</feature>
<feature type="compositionally biased region" description="Basic and acidic residues" evidence="2">
    <location>
        <begin position="115"/>
        <end position="129"/>
    </location>
</feature>
<dbReference type="Proteomes" id="UP001515480">
    <property type="component" value="Unassembled WGS sequence"/>
</dbReference>
<evidence type="ECO:0000256" key="1">
    <source>
        <dbReference type="SAM" id="Coils"/>
    </source>
</evidence>
<feature type="compositionally biased region" description="Polar residues" evidence="2">
    <location>
        <begin position="489"/>
        <end position="498"/>
    </location>
</feature>